<evidence type="ECO:0000313" key="1">
    <source>
        <dbReference type="EMBL" id="KAG2307859.1"/>
    </source>
</evidence>
<gene>
    <name evidence="1" type="ORF">Bca52824_027607</name>
</gene>
<comment type="caution">
    <text evidence="1">The sequence shown here is derived from an EMBL/GenBank/DDBJ whole genome shotgun (WGS) entry which is preliminary data.</text>
</comment>
<dbReference type="AlphaFoldDB" id="A0A8X7VAT2"/>
<proteinExistence type="predicted"/>
<organism evidence="1 2">
    <name type="scientific">Brassica carinata</name>
    <name type="common">Ethiopian mustard</name>
    <name type="synonym">Abyssinian cabbage</name>
    <dbReference type="NCBI Taxonomy" id="52824"/>
    <lineage>
        <taxon>Eukaryota</taxon>
        <taxon>Viridiplantae</taxon>
        <taxon>Streptophyta</taxon>
        <taxon>Embryophyta</taxon>
        <taxon>Tracheophyta</taxon>
        <taxon>Spermatophyta</taxon>
        <taxon>Magnoliopsida</taxon>
        <taxon>eudicotyledons</taxon>
        <taxon>Gunneridae</taxon>
        <taxon>Pentapetalae</taxon>
        <taxon>rosids</taxon>
        <taxon>malvids</taxon>
        <taxon>Brassicales</taxon>
        <taxon>Brassicaceae</taxon>
        <taxon>Brassiceae</taxon>
        <taxon>Brassica</taxon>
    </lineage>
</organism>
<dbReference type="EMBL" id="JAAMPC010000006">
    <property type="protein sequence ID" value="KAG2307859.1"/>
    <property type="molecule type" value="Genomic_DNA"/>
</dbReference>
<evidence type="ECO:0000313" key="2">
    <source>
        <dbReference type="Proteomes" id="UP000886595"/>
    </source>
</evidence>
<dbReference type="Proteomes" id="UP000886595">
    <property type="component" value="Unassembled WGS sequence"/>
</dbReference>
<accession>A0A8X7VAT2</accession>
<sequence>MIARGNVDEAKRYLATLGWRSSRNIADRCWKDIKKPLKPLQREMEEGYIRNLILLKPSKRCHINDMTNLCKKCYHFKQLLKFLLYI</sequence>
<name>A0A8X7VAT2_BRACI</name>
<protein>
    <submittedName>
        <fullName evidence="1">Uncharacterized protein</fullName>
    </submittedName>
</protein>
<reference evidence="1 2" key="1">
    <citation type="submission" date="2020-02" db="EMBL/GenBank/DDBJ databases">
        <authorList>
            <person name="Ma Q."/>
            <person name="Huang Y."/>
            <person name="Song X."/>
            <person name="Pei D."/>
        </authorList>
    </citation>
    <scope>NUCLEOTIDE SEQUENCE [LARGE SCALE GENOMIC DNA]</scope>
    <source>
        <strain evidence="1">Sxm20200214</strain>
        <tissue evidence="1">Leaf</tissue>
    </source>
</reference>
<keyword evidence="2" id="KW-1185">Reference proteome</keyword>